<protein>
    <submittedName>
        <fullName evidence="2">Uncharacterized protein</fullName>
    </submittedName>
</protein>
<feature type="region of interest" description="Disordered" evidence="1">
    <location>
        <begin position="150"/>
        <end position="212"/>
    </location>
</feature>
<organism evidence="2 3">
    <name type="scientific">Schizopora paradoxa</name>
    <dbReference type="NCBI Taxonomy" id="27342"/>
    <lineage>
        <taxon>Eukaryota</taxon>
        <taxon>Fungi</taxon>
        <taxon>Dikarya</taxon>
        <taxon>Basidiomycota</taxon>
        <taxon>Agaricomycotina</taxon>
        <taxon>Agaricomycetes</taxon>
        <taxon>Hymenochaetales</taxon>
        <taxon>Schizoporaceae</taxon>
        <taxon>Schizopora</taxon>
    </lineage>
</organism>
<dbReference type="STRING" id="27342.A0A0H2SCB2"/>
<feature type="compositionally biased region" description="Basic and acidic residues" evidence="1">
    <location>
        <begin position="201"/>
        <end position="212"/>
    </location>
</feature>
<keyword evidence="3" id="KW-1185">Reference proteome</keyword>
<proteinExistence type="predicted"/>
<dbReference type="EMBL" id="KQ085941">
    <property type="protein sequence ID" value="KLO14576.1"/>
    <property type="molecule type" value="Genomic_DNA"/>
</dbReference>
<reference evidence="2 3" key="1">
    <citation type="submission" date="2015-04" db="EMBL/GenBank/DDBJ databases">
        <title>Complete genome sequence of Schizopora paradoxa KUC8140, a cosmopolitan wood degrader in East Asia.</title>
        <authorList>
            <consortium name="DOE Joint Genome Institute"/>
            <person name="Min B."/>
            <person name="Park H."/>
            <person name="Jang Y."/>
            <person name="Kim J.-J."/>
            <person name="Kim K.H."/>
            <person name="Pangilinan J."/>
            <person name="Lipzen A."/>
            <person name="Riley R."/>
            <person name="Grigoriev I.V."/>
            <person name="Spatafora J.W."/>
            <person name="Choi I.-G."/>
        </authorList>
    </citation>
    <scope>NUCLEOTIDE SEQUENCE [LARGE SCALE GENOMIC DNA]</scope>
    <source>
        <strain evidence="2 3">KUC8140</strain>
    </source>
</reference>
<evidence type="ECO:0000313" key="3">
    <source>
        <dbReference type="Proteomes" id="UP000053477"/>
    </source>
</evidence>
<gene>
    <name evidence="2" type="ORF">SCHPADRAFT_939375</name>
</gene>
<accession>A0A0H2SCB2</accession>
<dbReference type="OrthoDB" id="8062037at2759"/>
<dbReference type="Proteomes" id="UP000053477">
    <property type="component" value="Unassembled WGS sequence"/>
</dbReference>
<feature type="compositionally biased region" description="Polar residues" evidence="1">
    <location>
        <begin position="1"/>
        <end position="23"/>
    </location>
</feature>
<evidence type="ECO:0000256" key="1">
    <source>
        <dbReference type="SAM" id="MobiDB-lite"/>
    </source>
</evidence>
<sequence length="212" mass="23389">MPTTPTSVNASRFPPSSSSTPMAKSTPHGGIDAAQVNRIARVPGSSLVFASFDPGAASGDRLFAFRKLTLNEELCRPKRVVVEIGPDGKSTWRFVPKARMEEGVDNEGAWPRVVDVCGEQITLSQDKWDAYKLDPEFDCLIRQSPQLPLVTRSPSKKTPHGALPELFKFTDPGPSTLRKPGNLKRQLFTSKQTRKAHSAHTPRDPEKLSRRS</sequence>
<name>A0A0H2SCB2_9AGAM</name>
<feature type="region of interest" description="Disordered" evidence="1">
    <location>
        <begin position="1"/>
        <end position="31"/>
    </location>
</feature>
<evidence type="ECO:0000313" key="2">
    <source>
        <dbReference type="EMBL" id="KLO14576.1"/>
    </source>
</evidence>
<dbReference type="InParanoid" id="A0A0H2SCB2"/>
<dbReference type="AlphaFoldDB" id="A0A0H2SCB2"/>